<sequence length="993" mass="115556">MTKKRGTQTTPAKASSATTTASHAQASSSASTTAPQQQLSSKAEGLFRNMIKSYEEKQYQTAISIADSILRDHPQHGDTLAMKALLTRYIKEQEINKQPHFNTGFYYNASASNASQQQELMIIDKTYKKDCYNAVKRALELVNNKSFICWHVYGLMCKDDFKYSQAITCFQNSMKFNPVNELQAWRELSNAQIHARDYKGALESRKKLLELKPGISAFWIGYAVAQHLHGHLAGAIQTVDKFLSAVFDQAHRESKTYKFEKSEMLLYLAQLQFENGQYKDCVDTLIKNSPFLADQISVLERLGECYLKLNQLENAKKIYLQLLKTNSENYAYYGKYQLACGFSTEENRFLLDDRQNEQTRKLNEEIAAKLYQMYTTDESLKEYREKSPVMKMIILLLAPPYNNTGASDTFREHLINFVEPYLFKTIPSLFKTLKIIYQKQSHKISIIEKVMMERLQTEQSNSSSKDPSVLLWILVYLSQHFDAIQDYNKALDYINQAIDHTPTLVESYMLKAKFYKHVFNTEQAALCMEQARKMDLSDRYLNTKATKYWMRHNEIIKADDLISIFAKHPKDANAKKQERLKQQQHLEKGEDKDVNEVKKEETKEDGNEAVKKEEHKEEKADSNLIPIEDSAIYHRNNVHDMQCMWFENECADAHFRKGEVALAARQYYYVVQHFMEIYEDQFDFHTYCARKVTMRSYIEMMRYFEKLYAQHYYFHAICGLLNIYLLLLRKKELENNIPFDSATEYGTINATYTSNFQNIDLRKDEDLNGLYITTKLNLFDECTKYLKQLEEYHANEVVTQIYAMTIYLKSKKYLLVSKALKKALELSPLDYRVHFLKMQYLTTINTIVKSDPNSTDSLSKLLQMDYQKITSGKSLDEMNNEYLRRVNSERSSSPVLGTLAFNAVQQLISSSSSPSSQHLILESVEKSSLRDCVVAFGILSKKKLTNRPYKKEDYLISPHLDLDIFSSQQEQLEFSTKLKEQVEKHFNMKINEQ</sequence>
<dbReference type="Proteomes" id="UP000816034">
    <property type="component" value="Unassembled WGS sequence"/>
</dbReference>
<dbReference type="PROSITE" id="PS50005">
    <property type="entry name" value="TPR"/>
    <property type="match status" value="2"/>
</dbReference>
<evidence type="ECO:0000313" key="5">
    <source>
        <dbReference type="EMBL" id="KAG2378024.1"/>
    </source>
</evidence>
<accession>A0AA88GER8</accession>
<evidence type="ECO:0000256" key="3">
    <source>
        <dbReference type="PROSITE-ProRule" id="PRU00339"/>
    </source>
</evidence>
<dbReference type="PIRSF" id="PIRSF000422">
    <property type="entry name" value="N-terminal-AcTrfase-A_aux_su"/>
    <property type="match status" value="1"/>
</dbReference>
<reference evidence="5 6" key="1">
    <citation type="journal article" date="2018" name="BMC Genomics">
        <title>The genome of Naegleria lovaniensis, the basis for a comparative approach to unravel pathogenicity factors of the human pathogenic amoeba N. fowleri.</title>
        <authorList>
            <person name="Liechti N."/>
            <person name="Schurch N."/>
            <person name="Bruggmann R."/>
            <person name="Wittwer M."/>
        </authorList>
    </citation>
    <scope>NUCLEOTIDE SEQUENCE [LARGE SCALE GENOMIC DNA]</scope>
    <source>
        <strain evidence="5 6">ATCC 30569</strain>
    </source>
</reference>
<feature type="repeat" description="TPR" evidence="3">
    <location>
        <begin position="296"/>
        <end position="329"/>
    </location>
</feature>
<feature type="repeat" description="TPR" evidence="3">
    <location>
        <begin position="182"/>
        <end position="215"/>
    </location>
</feature>
<keyword evidence="1" id="KW-0677">Repeat</keyword>
<dbReference type="EMBL" id="PYSW02000035">
    <property type="protein sequence ID" value="KAG2378024.1"/>
    <property type="molecule type" value="Genomic_DNA"/>
</dbReference>
<keyword evidence="6" id="KW-1185">Reference proteome</keyword>
<dbReference type="GeneID" id="68101100"/>
<dbReference type="AlphaFoldDB" id="A0AA88GER8"/>
<name>A0AA88GER8_NAELO</name>
<gene>
    <name evidence="5" type="ORF">C9374_008646</name>
</gene>
<dbReference type="RefSeq" id="XP_044545286.1">
    <property type="nucleotide sequence ID" value="XM_044698745.1"/>
</dbReference>
<proteinExistence type="predicted"/>
<feature type="region of interest" description="Disordered" evidence="4">
    <location>
        <begin position="573"/>
        <end position="621"/>
    </location>
</feature>
<evidence type="ECO:0000256" key="1">
    <source>
        <dbReference type="ARBA" id="ARBA00022737"/>
    </source>
</evidence>
<dbReference type="InterPro" id="IPR021183">
    <property type="entry name" value="NatA_aux_su"/>
</dbReference>
<dbReference type="Gene3D" id="1.25.40.1040">
    <property type="match status" value="1"/>
</dbReference>
<dbReference type="GO" id="GO:0005737">
    <property type="term" value="C:cytoplasm"/>
    <property type="evidence" value="ECO:0007669"/>
    <property type="project" value="TreeGrafter"/>
</dbReference>
<dbReference type="Gene3D" id="1.25.40.1010">
    <property type="match status" value="1"/>
</dbReference>
<dbReference type="PANTHER" id="PTHR22767:SF2">
    <property type="entry name" value="N(ALPHA)-ACETYLTRANSFERASE 15_16, ISOFORM A"/>
    <property type="match status" value="1"/>
</dbReference>
<evidence type="ECO:0000256" key="2">
    <source>
        <dbReference type="ARBA" id="ARBA00022803"/>
    </source>
</evidence>
<evidence type="ECO:0000313" key="6">
    <source>
        <dbReference type="Proteomes" id="UP000816034"/>
    </source>
</evidence>
<comment type="caution">
    <text evidence="5">The sequence shown here is derived from an EMBL/GenBank/DDBJ whole genome shotgun (WGS) entry which is preliminary data.</text>
</comment>
<keyword evidence="2 3" id="KW-0802">TPR repeat</keyword>
<evidence type="ECO:0000256" key="4">
    <source>
        <dbReference type="SAM" id="MobiDB-lite"/>
    </source>
</evidence>
<protein>
    <submittedName>
        <fullName evidence="5">Uncharacterized protein</fullName>
    </submittedName>
</protein>
<dbReference type="PANTHER" id="PTHR22767">
    <property type="entry name" value="N-TERMINAL ACETYLTRANSFERASE-RELATED"/>
    <property type="match status" value="1"/>
</dbReference>
<dbReference type="SUPFAM" id="SSF48452">
    <property type="entry name" value="TPR-like"/>
    <property type="match status" value="1"/>
</dbReference>
<dbReference type="InterPro" id="IPR019734">
    <property type="entry name" value="TPR_rpt"/>
</dbReference>
<dbReference type="InterPro" id="IPR011990">
    <property type="entry name" value="TPR-like_helical_dom_sf"/>
</dbReference>
<dbReference type="Pfam" id="PF12569">
    <property type="entry name" value="NatA_aux_su"/>
    <property type="match status" value="2"/>
</dbReference>
<organism evidence="5 6">
    <name type="scientific">Naegleria lovaniensis</name>
    <name type="common">Amoeba</name>
    <dbReference type="NCBI Taxonomy" id="51637"/>
    <lineage>
        <taxon>Eukaryota</taxon>
        <taxon>Discoba</taxon>
        <taxon>Heterolobosea</taxon>
        <taxon>Tetramitia</taxon>
        <taxon>Eutetramitia</taxon>
        <taxon>Vahlkampfiidae</taxon>
        <taxon>Naegleria</taxon>
    </lineage>
</organism>
<dbReference type="SMART" id="SM00028">
    <property type="entry name" value="TPR"/>
    <property type="match status" value="5"/>
</dbReference>
<feature type="region of interest" description="Disordered" evidence="4">
    <location>
        <begin position="1"/>
        <end position="41"/>
    </location>
</feature>
<feature type="compositionally biased region" description="Low complexity" evidence="4">
    <location>
        <begin position="7"/>
        <end position="41"/>
    </location>
</feature>